<evidence type="ECO:0000313" key="3">
    <source>
        <dbReference type="EMBL" id="KAJ9552926.1"/>
    </source>
</evidence>
<protein>
    <submittedName>
        <fullName evidence="3">Uncharacterized protein</fullName>
    </submittedName>
</protein>
<accession>A0AA38TD24</accession>
<organism evidence="3 4">
    <name type="scientific">Centaurea solstitialis</name>
    <name type="common">yellow star-thistle</name>
    <dbReference type="NCBI Taxonomy" id="347529"/>
    <lineage>
        <taxon>Eukaryota</taxon>
        <taxon>Viridiplantae</taxon>
        <taxon>Streptophyta</taxon>
        <taxon>Embryophyta</taxon>
        <taxon>Tracheophyta</taxon>
        <taxon>Spermatophyta</taxon>
        <taxon>Magnoliopsida</taxon>
        <taxon>eudicotyledons</taxon>
        <taxon>Gunneridae</taxon>
        <taxon>Pentapetalae</taxon>
        <taxon>asterids</taxon>
        <taxon>campanulids</taxon>
        <taxon>Asterales</taxon>
        <taxon>Asteraceae</taxon>
        <taxon>Carduoideae</taxon>
        <taxon>Cardueae</taxon>
        <taxon>Centaureinae</taxon>
        <taxon>Centaurea</taxon>
    </lineage>
</organism>
<keyword evidence="4" id="KW-1185">Reference proteome</keyword>
<comment type="caution">
    <text evidence="3">The sequence shown here is derived from an EMBL/GenBank/DDBJ whole genome shotgun (WGS) entry which is preliminary data.</text>
</comment>
<dbReference type="AlphaFoldDB" id="A0AA38TD24"/>
<dbReference type="Proteomes" id="UP001172457">
    <property type="component" value="Chromosome 4"/>
</dbReference>
<sequence length="128" mass="15403">MLVSGYFDFLTISQKPVWRYPMSYISFHFWALQWVDVRQTRRLIYPRSPGNTFSNTCSRSLMIIVYRVIFFFMIKINEDLTPWVRGYLARKRNEAKEWISPEHDRGSVWSHPIPTLRTYCGRSTEEVK</sequence>
<gene>
    <name evidence="3" type="ORF">OSB04_016971</name>
</gene>
<proteinExistence type="inferred from homology"/>
<reference evidence="3" key="1">
    <citation type="submission" date="2023-03" db="EMBL/GenBank/DDBJ databases">
        <title>Chromosome-scale reference genome and RAD-based genetic map of yellow starthistle (Centaurea solstitialis) reveal putative structural variation and QTLs associated with invader traits.</title>
        <authorList>
            <person name="Reatini B."/>
            <person name="Cang F.A."/>
            <person name="Jiang Q."/>
            <person name="Mckibben M.T.W."/>
            <person name="Barker M.S."/>
            <person name="Rieseberg L.H."/>
            <person name="Dlugosch K.M."/>
        </authorList>
    </citation>
    <scope>NUCLEOTIDE SEQUENCE</scope>
    <source>
        <strain evidence="3">CAN-66</strain>
        <tissue evidence="3">Leaf</tissue>
    </source>
</reference>
<dbReference type="EMBL" id="JARYMX010000004">
    <property type="protein sequence ID" value="KAJ9552926.1"/>
    <property type="molecule type" value="Genomic_DNA"/>
</dbReference>
<name>A0AA38TD24_9ASTR</name>
<evidence type="ECO:0000256" key="1">
    <source>
        <dbReference type="ARBA" id="ARBA00005814"/>
    </source>
</evidence>
<keyword evidence="2" id="KW-0813">Transport</keyword>
<comment type="similarity">
    <text evidence="1">Belongs to the ABC transporter superfamily. ABCG family. Eye pigment precursor importer (TC 3.A.1.204) subfamily.</text>
</comment>
<dbReference type="InterPro" id="IPR052215">
    <property type="entry name" value="Plant_ABCG"/>
</dbReference>
<dbReference type="PANTHER" id="PTHR48042">
    <property type="entry name" value="ABC TRANSPORTER G FAMILY MEMBER 11"/>
    <property type="match status" value="1"/>
</dbReference>
<evidence type="ECO:0000256" key="2">
    <source>
        <dbReference type="ARBA" id="ARBA00022448"/>
    </source>
</evidence>
<dbReference type="PANTHER" id="PTHR48042:SF11">
    <property type="entry name" value="ABC TRANSPORTER G FAMILY MEMBER 11"/>
    <property type="match status" value="1"/>
</dbReference>
<evidence type="ECO:0000313" key="4">
    <source>
        <dbReference type="Proteomes" id="UP001172457"/>
    </source>
</evidence>